<protein>
    <submittedName>
        <fullName evidence="2">Uncharacterized protein</fullName>
    </submittedName>
</protein>
<dbReference type="EMBL" id="BCLY01000017">
    <property type="protein sequence ID" value="GAQ11856.1"/>
    <property type="molecule type" value="Genomic_DNA"/>
</dbReference>
<comment type="caution">
    <text evidence="2">The sequence shown here is derived from an EMBL/GenBank/DDBJ whole genome shotgun (WGS) entry which is preliminary data.</text>
</comment>
<reference evidence="2 3" key="1">
    <citation type="submission" date="2015-11" db="EMBL/GenBank/DDBJ databases">
        <title>Aspergillus lentulus strain IFM 54703T.</title>
        <authorList>
            <person name="Kusuya Y."/>
            <person name="Sakai K."/>
            <person name="Kamei K."/>
            <person name="Takahashi H."/>
            <person name="Yaguchi T."/>
        </authorList>
    </citation>
    <scope>NUCLEOTIDE SEQUENCE [LARGE SCALE GENOMIC DNA]</scope>
    <source>
        <strain evidence="2 3">IFM 54703</strain>
    </source>
</reference>
<sequence length="152" mass="16811">MSCIKDEEASKAIPSLKQSPSLKGLNHLATDGVYRSFSSSGEGAEPQQDDPAGVVEQAENSEVGNGRIIIHDNEPRLQKIAKAEQWCKLFLGVTEADYTWCIQLGDTYACVLEYDAASEQYKKMGKSLALRRIGRVLTWDDRLPQFSKLSTA</sequence>
<proteinExistence type="predicted"/>
<evidence type="ECO:0000313" key="3">
    <source>
        <dbReference type="Proteomes" id="UP000051487"/>
    </source>
</evidence>
<dbReference type="AlphaFoldDB" id="A0AAN4TEK1"/>
<evidence type="ECO:0000256" key="1">
    <source>
        <dbReference type="SAM" id="MobiDB-lite"/>
    </source>
</evidence>
<accession>A0AAN4TEK1</accession>
<evidence type="ECO:0000313" key="2">
    <source>
        <dbReference type="EMBL" id="GAQ11856.1"/>
    </source>
</evidence>
<feature type="region of interest" description="Disordered" evidence="1">
    <location>
        <begin position="36"/>
        <end position="58"/>
    </location>
</feature>
<dbReference type="Proteomes" id="UP000051487">
    <property type="component" value="Unassembled WGS sequence"/>
</dbReference>
<gene>
    <name evidence="2" type="ORF">ALT_9177</name>
</gene>
<name>A0AAN4TEK1_ASPLE</name>
<organism evidence="2 3">
    <name type="scientific">Aspergillus lentulus</name>
    <dbReference type="NCBI Taxonomy" id="293939"/>
    <lineage>
        <taxon>Eukaryota</taxon>
        <taxon>Fungi</taxon>
        <taxon>Dikarya</taxon>
        <taxon>Ascomycota</taxon>
        <taxon>Pezizomycotina</taxon>
        <taxon>Eurotiomycetes</taxon>
        <taxon>Eurotiomycetidae</taxon>
        <taxon>Eurotiales</taxon>
        <taxon>Aspergillaceae</taxon>
        <taxon>Aspergillus</taxon>
        <taxon>Aspergillus subgen. Fumigati</taxon>
    </lineage>
</organism>